<reference evidence="7" key="1">
    <citation type="submission" date="2016-06" db="EMBL/GenBank/DDBJ databases">
        <authorList>
            <person name="Varghese N."/>
            <person name="Submissions Spin"/>
        </authorList>
    </citation>
    <scope>NUCLEOTIDE SEQUENCE [LARGE SCALE GENOMIC DNA]</scope>
    <source>
        <strain evidence="7">DSM 44875</strain>
    </source>
</reference>
<protein>
    <submittedName>
        <fullName evidence="6">Transcriptional regulator, TetR family</fullName>
    </submittedName>
</protein>
<keyword evidence="1" id="KW-0805">Transcription regulation</keyword>
<dbReference type="InterPro" id="IPR001647">
    <property type="entry name" value="HTH_TetR"/>
</dbReference>
<dbReference type="AlphaFoldDB" id="A0A1C4V871"/>
<name>A0A1C4V871_9ACTN</name>
<evidence type="ECO:0000256" key="2">
    <source>
        <dbReference type="ARBA" id="ARBA00023125"/>
    </source>
</evidence>
<keyword evidence="7" id="KW-1185">Reference proteome</keyword>
<feature type="DNA-binding region" description="H-T-H motif" evidence="4">
    <location>
        <begin position="34"/>
        <end position="53"/>
    </location>
</feature>
<keyword evidence="2 4" id="KW-0238">DNA-binding</keyword>
<evidence type="ECO:0000313" key="7">
    <source>
        <dbReference type="Proteomes" id="UP000198243"/>
    </source>
</evidence>
<sequence length="231" mass="25129">MPASSIRARVRAEMLDEIKAVARRHLATDGANLSLRAVARDMGMVSSAIYRYFPSRDDLLTTLIIESYDALGDAVEDAAAAPDRLDLRARWQAACRAARAWALAHPAEYALLYGSPVPGYAAPQDTVLPAQRPPLALVGILRDGLADGRLTVPADDLPTRLHDDLTELADMFFPGMPPALLARGMAGWTQLFGLISFELFGRLNGTVTHRDAYFDHQVGLLADLIGLPRPE</sequence>
<dbReference type="SUPFAM" id="SSF46689">
    <property type="entry name" value="Homeodomain-like"/>
    <property type="match status" value="1"/>
</dbReference>
<accession>A0A1C4V871</accession>
<evidence type="ECO:0000256" key="4">
    <source>
        <dbReference type="PROSITE-ProRule" id="PRU00335"/>
    </source>
</evidence>
<dbReference type="GO" id="GO:0003700">
    <property type="term" value="F:DNA-binding transcription factor activity"/>
    <property type="evidence" value="ECO:0007669"/>
    <property type="project" value="TreeGrafter"/>
</dbReference>
<dbReference type="Pfam" id="PF00440">
    <property type="entry name" value="TetR_N"/>
    <property type="match status" value="1"/>
</dbReference>
<feature type="domain" description="HTH tetR-type" evidence="5">
    <location>
        <begin position="12"/>
        <end position="71"/>
    </location>
</feature>
<dbReference type="PANTHER" id="PTHR30055">
    <property type="entry name" value="HTH-TYPE TRANSCRIPTIONAL REGULATOR RUTR"/>
    <property type="match status" value="1"/>
</dbReference>
<dbReference type="InterPro" id="IPR009057">
    <property type="entry name" value="Homeodomain-like_sf"/>
</dbReference>
<evidence type="ECO:0000313" key="6">
    <source>
        <dbReference type="EMBL" id="SCE79981.1"/>
    </source>
</evidence>
<dbReference type="InterPro" id="IPR036271">
    <property type="entry name" value="Tet_transcr_reg_TetR-rel_C_sf"/>
</dbReference>
<dbReference type="GO" id="GO:0000976">
    <property type="term" value="F:transcription cis-regulatory region binding"/>
    <property type="evidence" value="ECO:0007669"/>
    <property type="project" value="TreeGrafter"/>
</dbReference>
<evidence type="ECO:0000256" key="1">
    <source>
        <dbReference type="ARBA" id="ARBA00023015"/>
    </source>
</evidence>
<evidence type="ECO:0000256" key="3">
    <source>
        <dbReference type="ARBA" id="ARBA00023163"/>
    </source>
</evidence>
<dbReference type="Gene3D" id="1.10.357.10">
    <property type="entry name" value="Tetracycline Repressor, domain 2"/>
    <property type="match status" value="1"/>
</dbReference>
<gene>
    <name evidence="6" type="ORF">GA0070607_1732</name>
</gene>
<dbReference type="Pfam" id="PF13305">
    <property type="entry name" value="TetR_C_33"/>
    <property type="match status" value="1"/>
</dbReference>
<dbReference type="OrthoDB" id="3210322at2"/>
<organism evidence="6 7">
    <name type="scientific">Micromonospora coriariae</name>
    <dbReference type="NCBI Taxonomy" id="285665"/>
    <lineage>
        <taxon>Bacteria</taxon>
        <taxon>Bacillati</taxon>
        <taxon>Actinomycetota</taxon>
        <taxon>Actinomycetes</taxon>
        <taxon>Micromonosporales</taxon>
        <taxon>Micromonosporaceae</taxon>
        <taxon>Micromonospora</taxon>
    </lineage>
</organism>
<dbReference type="RefSeq" id="WP_089017717.1">
    <property type="nucleotide sequence ID" value="NZ_LT607412.1"/>
</dbReference>
<evidence type="ECO:0000259" key="5">
    <source>
        <dbReference type="PROSITE" id="PS50977"/>
    </source>
</evidence>
<dbReference type="PROSITE" id="PS50977">
    <property type="entry name" value="HTH_TETR_2"/>
    <property type="match status" value="1"/>
</dbReference>
<keyword evidence="3" id="KW-0804">Transcription</keyword>
<dbReference type="EMBL" id="LT607412">
    <property type="protein sequence ID" value="SCE79981.1"/>
    <property type="molecule type" value="Genomic_DNA"/>
</dbReference>
<dbReference type="SUPFAM" id="SSF48498">
    <property type="entry name" value="Tetracyclin repressor-like, C-terminal domain"/>
    <property type="match status" value="1"/>
</dbReference>
<dbReference type="InterPro" id="IPR050109">
    <property type="entry name" value="HTH-type_TetR-like_transc_reg"/>
</dbReference>
<dbReference type="Proteomes" id="UP000198243">
    <property type="component" value="Chromosome I"/>
</dbReference>
<dbReference type="InterPro" id="IPR025996">
    <property type="entry name" value="MT1864/Rv1816-like_C"/>
</dbReference>
<dbReference type="PANTHER" id="PTHR30055:SF243">
    <property type="entry name" value="HTH-TYPE TRANSCRIPTIONAL REGULATOR RV1816"/>
    <property type="match status" value="1"/>
</dbReference>
<proteinExistence type="predicted"/>